<evidence type="ECO:0000313" key="2">
    <source>
        <dbReference type="Proteomes" id="UP001177021"/>
    </source>
</evidence>
<evidence type="ECO:0000313" key="1">
    <source>
        <dbReference type="EMBL" id="CAJ2670428.1"/>
    </source>
</evidence>
<dbReference type="Proteomes" id="UP001177021">
    <property type="component" value="Unassembled WGS sequence"/>
</dbReference>
<gene>
    <name evidence="1" type="ORF">MILVUS5_LOCUS34463</name>
</gene>
<name>A0ACB0LPZ7_TRIPR</name>
<proteinExistence type="predicted"/>
<reference evidence="1" key="1">
    <citation type="submission" date="2023-10" db="EMBL/GenBank/DDBJ databases">
        <authorList>
            <person name="Rodriguez Cubillos JULIANA M."/>
            <person name="De Vega J."/>
        </authorList>
    </citation>
    <scope>NUCLEOTIDE SEQUENCE</scope>
</reference>
<dbReference type="EMBL" id="CASHSV030000615">
    <property type="protein sequence ID" value="CAJ2670428.1"/>
    <property type="molecule type" value="Genomic_DNA"/>
</dbReference>
<comment type="caution">
    <text evidence="1">The sequence shown here is derived from an EMBL/GenBank/DDBJ whole genome shotgun (WGS) entry which is preliminary data.</text>
</comment>
<organism evidence="1 2">
    <name type="scientific">Trifolium pratense</name>
    <name type="common">Red clover</name>
    <dbReference type="NCBI Taxonomy" id="57577"/>
    <lineage>
        <taxon>Eukaryota</taxon>
        <taxon>Viridiplantae</taxon>
        <taxon>Streptophyta</taxon>
        <taxon>Embryophyta</taxon>
        <taxon>Tracheophyta</taxon>
        <taxon>Spermatophyta</taxon>
        <taxon>Magnoliopsida</taxon>
        <taxon>eudicotyledons</taxon>
        <taxon>Gunneridae</taxon>
        <taxon>Pentapetalae</taxon>
        <taxon>rosids</taxon>
        <taxon>fabids</taxon>
        <taxon>Fabales</taxon>
        <taxon>Fabaceae</taxon>
        <taxon>Papilionoideae</taxon>
        <taxon>50 kb inversion clade</taxon>
        <taxon>NPAAA clade</taxon>
        <taxon>Hologalegina</taxon>
        <taxon>IRL clade</taxon>
        <taxon>Trifolieae</taxon>
        <taxon>Trifolium</taxon>
    </lineage>
</organism>
<keyword evidence="2" id="KW-1185">Reference proteome</keyword>
<sequence length="769" mass="89417">MKAEDENCFRNQIRESLESFEEYDNDASKLYTKKLCTLKPTPRYDDSLVIELGEFKWIFIAIRSRIGTSLHFKLFANRDNNPRLNFYALNTVAIIHPLNYRLTECSDRFHSVCKAHPGYVFDLERACERGFLDSEGNVTVELQIQMFGENVFAPLLVNKYRTELFLASMHIVDKICSTFIENTKDNLKSKWSRFCTFMEESGQISMDQMFWEEQDVIKEALVYHFFVDGVVTSPLLMEILYNGYQSISANNTTAKFVRIEENRFGLVGDVPSLFNRVVGLEYKPIYPSTVTNFGCMIVEIFFLDYLFRNKIEANFTRSELNRTEKKSNKKKKKKAKPKKNDKCVEENKQTQNDESIAADLEEDTFILDSARSLLNYLFMSALKRHEVIATTLTKKIDTLIAEQKEHVARALKKEVTELYLDAQQKVAALYVEAEKESGENFIQFFDIERKMEAEDENYFRNEIRKSLESVEEDDNDASKLYTKILCTLKPTPRYDDSLVIELGEFKWIFIAIRSRIGTSLHFKLFADRDNNPRLNFYALNTVAIIHPLDYRLTECSDRFHSVCKAHPGYVFDLERACERGFLDAEGNVKVELQIQMFGENVFAPLLVNKYRTELFLASMHIVDKICSSFIENTKDNLKSKLSRFCTFMEESGQISMDQMFWEEQDVIKEALVYHFFVDGVVTSPLLMEILYNGYQSISANNTTAKFVRIEENRFGLVGDVPSLFNRVVGLEYKPIYESIVTNFGCMIVEIFVLDYLFRNKIEVNFTLSN</sequence>
<protein>
    <submittedName>
        <fullName evidence="1">Uncharacterized protein</fullName>
    </submittedName>
</protein>
<accession>A0ACB0LPZ7</accession>